<name>A0A7J6RLF9_PEROL</name>
<feature type="non-terminal residue" evidence="1">
    <location>
        <position position="138"/>
    </location>
</feature>
<evidence type="ECO:0000313" key="2">
    <source>
        <dbReference type="Proteomes" id="UP000574390"/>
    </source>
</evidence>
<proteinExistence type="predicted"/>
<gene>
    <name evidence="1" type="ORF">FOZ62_018685</name>
</gene>
<protein>
    <submittedName>
        <fullName evidence="1">Uncharacterized protein</fullName>
    </submittedName>
</protein>
<evidence type="ECO:0000313" key="1">
    <source>
        <dbReference type="EMBL" id="KAF4721415.1"/>
    </source>
</evidence>
<comment type="caution">
    <text evidence="1">The sequence shown here is derived from an EMBL/GenBank/DDBJ whole genome shotgun (WGS) entry which is preliminary data.</text>
</comment>
<dbReference type="Proteomes" id="UP000574390">
    <property type="component" value="Unassembled WGS sequence"/>
</dbReference>
<sequence>ASVSRMSSLSLGRTLLSELQRREAEGLRVMHAVCVTVPLYRGLPHHHRYGGAAALLGCRILGHYKATLEAGPPTARSGLRPFQDIAGELQPWGDALTATVLNTAVSTLARELGEDGTLGLSDEEVVGSMVVNGILRSS</sequence>
<accession>A0A7J6RLF9</accession>
<feature type="non-terminal residue" evidence="1">
    <location>
        <position position="1"/>
    </location>
</feature>
<dbReference type="AlphaFoldDB" id="A0A7J6RLF9"/>
<dbReference type="EMBL" id="JABANM010021319">
    <property type="protein sequence ID" value="KAF4721415.1"/>
    <property type="molecule type" value="Genomic_DNA"/>
</dbReference>
<organism evidence="1 2">
    <name type="scientific">Perkinsus olseni</name>
    <name type="common">Perkinsus atlanticus</name>
    <dbReference type="NCBI Taxonomy" id="32597"/>
    <lineage>
        <taxon>Eukaryota</taxon>
        <taxon>Sar</taxon>
        <taxon>Alveolata</taxon>
        <taxon>Perkinsozoa</taxon>
        <taxon>Perkinsea</taxon>
        <taxon>Perkinsida</taxon>
        <taxon>Perkinsidae</taxon>
        <taxon>Perkinsus</taxon>
    </lineage>
</organism>
<reference evidence="1 2" key="1">
    <citation type="submission" date="2020-04" db="EMBL/GenBank/DDBJ databases">
        <title>Perkinsus olseni comparative genomics.</title>
        <authorList>
            <person name="Bogema D.R."/>
        </authorList>
    </citation>
    <scope>NUCLEOTIDE SEQUENCE [LARGE SCALE GENOMIC DNA]</scope>
    <source>
        <strain evidence="1">ATCC PRA-205</strain>
    </source>
</reference>